<keyword evidence="3" id="KW-0129">CBS domain</keyword>
<evidence type="ECO:0000256" key="3">
    <source>
        <dbReference type="ARBA" id="ARBA00023122"/>
    </source>
</evidence>
<dbReference type="GO" id="GO:0005975">
    <property type="term" value="P:carbohydrate metabolic process"/>
    <property type="evidence" value="ECO:0007669"/>
    <property type="project" value="InterPro"/>
</dbReference>
<dbReference type="NCBIfam" id="TIGR00393">
    <property type="entry name" value="kpsF"/>
    <property type="match status" value="1"/>
</dbReference>
<dbReference type="GO" id="GO:0016853">
    <property type="term" value="F:isomerase activity"/>
    <property type="evidence" value="ECO:0007669"/>
    <property type="project" value="InterPro"/>
</dbReference>
<proteinExistence type="inferred from homology"/>
<dbReference type="InterPro" id="IPR035474">
    <property type="entry name" value="SIS_Kpsf"/>
</dbReference>
<gene>
    <name evidence="6" type="ORF">METZ01_LOCUS252859</name>
</gene>
<dbReference type="InterPro" id="IPR004800">
    <property type="entry name" value="KdsD/KpsF-type"/>
</dbReference>
<dbReference type="InterPro" id="IPR050986">
    <property type="entry name" value="GutQ/KpsF_isomerases"/>
</dbReference>
<dbReference type="SMART" id="SM00116">
    <property type="entry name" value="CBS"/>
    <property type="match status" value="2"/>
</dbReference>
<dbReference type="PIRSF" id="PIRSF004692">
    <property type="entry name" value="KdsD_KpsF"/>
    <property type="match status" value="1"/>
</dbReference>
<evidence type="ECO:0008006" key="7">
    <source>
        <dbReference type="Google" id="ProtNLM"/>
    </source>
</evidence>
<dbReference type="FunFam" id="3.40.50.10490:FF:000011">
    <property type="entry name" value="Arabinose 5-phosphate isomerase"/>
    <property type="match status" value="1"/>
</dbReference>
<organism evidence="6">
    <name type="scientific">marine metagenome</name>
    <dbReference type="NCBI Taxonomy" id="408172"/>
    <lineage>
        <taxon>unclassified sequences</taxon>
        <taxon>metagenomes</taxon>
        <taxon>ecological metagenomes</taxon>
    </lineage>
</organism>
<dbReference type="InterPro" id="IPR000644">
    <property type="entry name" value="CBS_dom"/>
</dbReference>
<evidence type="ECO:0000259" key="5">
    <source>
        <dbReference type="PROSITE" id="PS51464"/>
    </source>
</evidence>
<evidence type="ECO:0000256" key="2">
    <source>
        <dbReference type="ARBA" id="ARBA00022737"/>
    </source>
</evidence>
<keyword evidence="2" id="KW-0677">Repeat</keyword>
<evidence type="ECO:0000256" key="1">
    <source>
        <dbReference type="ARBA" id="ARBA00008165"/>
    </source>
</evidence>
<feature type="domain" description="SIS" evidence="5">
    <location>
        <begin position="35"/>
        <end position="178"/>
    </location>
</feature>
<sequence>MKKINYIKSARRTLEIELQGLIKLSKSLDKNFEETCKHLLNCKGKIITLGVGKSGHVANKIASTLSSTGSPAYFLNAGEALHGDIGVVEKNDIILIFSHSGQSQEIIDLIPYLQDKGCLIFSITGNKDSTIALKTKINLSTDVDQEACPLDLAPTASTTSTLALGDALAVALLEAKNFSHDDFAKSHPGGKIGKKLLLKVKNLMHTGKNFPKVEPNMTVSETLIEISKKGLGIAVVIDKKQNLKGAFTDGDLRRCLNNKIKIHKTKILSVMSKKCKTILETSLAFEAIDLMQKHEIYMLIVINKKKKPVGVIRMHDLMQAGLI</sequence>
<dbReference type="PROSITE" id="PS51464">
    <property type="entry name" value="SIS"/>
    <property type="match status" value="1"/>
</dbReference>
<dbReference type="SUPFAM" id="SSF53697">
    <property type="entry name" value="SIS domain"/>
    <property type="match status" value="1"/>
</dbReference>
<dbReference type="CDD" id="cd05014">
    <property type="entry name" value="SIS_Kpsf"/>
    <property type="match status" value="1"/>
</dbReference>
<dbReference type="Gene3D" id="3.40.50.10490">
    <property type="entry name" value="Glucose-6-phosphate isomerase like protein, domain 1"/>
    <property type="match status" value="1"/>
</dbReference>
<dbReference type="InterPro" id="IPR046348">
    <property type="entry name" value="SIS_dom_sf"/>
</dbReference>
<evidence type="ECO:0000313" key="6">
    <source>
        <dbReference type="EMBL" id="SVC00005.1"/>
    </source>
</evidence>
<dbReference type="EMBL" id="UINC01067888">
    <property type="protein sequence ID" value="SVC00005.1"/>
    <property type="molecule type" value="Genomic_DNA"/>
</dbReference>
<protein>
    <recommendedName>
        <fullName evidence="7">SIS domain-containing protein</fullName>
    </recommendedName>
</protein>
<dbReference type="InterPro" id="IPR001347">
    <property type="entry name" value="SIS_dom"/>
</dbReference>
<name>A0A382IKZ1_9ZZZZ</name>
<accession>A0A382IKZ1</accession>
<dbReference type="AlphaFoldDB" id="A0A382IKZ1"/>
<dbReference type="PANTHER" id="PTHR42745">
    <property type="match status" value="1"/>
</dbReference>
<dbReference type="InterPro" id="IPR046342">
    <property type="entry name" value="CBS_dom_sf"/>
</dbReference>
<comment type="similarity">
    <text evidence="1">Belongs to the SIS family. GutQ/KpsF subfamily.</text>
</comment>
<dbReference type="Pfam" id="PF01380">
    <property type="entry name" value="SIS"/>
    <property type="match status" value="1"/>
</dbReference>
<dbReference type="CDD" id="cd04604">
    <property type="entry name" value="CBS_pair_SIS_assoc"/>
    <property type="match status" value="1"/>
</dbReference>
<reference evidence="6" key="1">
    <citation type="submission" date="2018-05" db="EMBL/GenBank/DDBJ databases">
        <authorList>
            <person name="Lanie J.A."/>
            <person name="Ng W.-L."/>
            <person name="Kazmierczak K.M."/>
            <person name="Andrzejewski T.M."/>
            <person name="Davidsen T.M."/>
            <person name="Wayne K.J."/>
            <person name="Tettelin H."/>
            <person name="Glass J.I."/>
            <person name="Rusch D."/>
            <person name="Podicherti R."/>
            <person name="Tsui H.-C.T."/>
            <person name="Winkler M.E."/>
        </authorList>
    </citation>
    <scope>NUCLEOTIDE SEQUENCE</scope>
</reference>
<dbReference type="Pfam" id="PF00571">
    <property type="entry name" value="CBS"/>
    <property type="match status" value="2"/>
</dbReference>
<feature type="domain" description="CBS" evidence="4">
    <location>
        <begin position="271"/>
        <end position="323"/>
    </location>
</feature>
<dbReference type="Gene3D" id="3.10.580.10">
    <property type="entry name" value="CBS-domain"/>
    <property type="match status" value="1"/>
</dbReference>
<dbReference type="PROSITE" id="PS51371">
    <property type="entry name" value="CBS"/>
    <property type="match status" value="2"/>
</dbReference>
<dbReference type="PANTHER" id="PTHR42745:SF1">
    <property type="entry name" value="ARABINOSE 5-PHOSPHATE ISOMERASE KDSD"/>
    <property type="match status" value="1"/>
</dbReference>
<dbReference type="GO" id="GO:0097367">
    <property type="term" value="F:carbohydrate derivative binding"/>
    <property type="evidence" value="ECO:0007669"/>
    <property type="project" value="InterPro"/>
</dbReference>
<feature type="domain" description="CBS" evidence="4">
    <location>
        <begin position="204"/>
        <end position="262"/>
    </location>
</feature>
<dbReference type="GO" id="GO:1901135">
    <property type="term" value="P:carbohydrate derivative metabolic process"/>
    <property type="evidence" value="ECO:0007669"/>
    <property type="project" value="InterPro"/>
</dbReference>
<evidence type="ECO:0000259" key="4">
    <source>
        <dbReference type="PROSITE" id="PS51371"/>
    </source>
</evidence>